<dbReference type="OrthoDB" id="7063509at2"/>
<accession>A0A2U2AED2</accession>
<organism evidence="1 2">
    <name type="scientific">Ignatzschineria ureiclastica</name>
    <dbReference type="NCBI Taxonomy" id="472582"/>
    <lineage>
        <taxon>Bacteria</taxon>
        <taxon>Pseudomonadati</taxon>
        <taxon>Pseudomonadota</taxon>
        <taxon>Gammaproteobacteria</taxon>
        <taxon>Cardiobacteriales</taxon>
        <taxon>Ignatzschineriaceae</taxon>
        <taxon>Ignatzschineria</taxon>
    </lineage>
</organism>
<protein>
    <submittedName>
        <fullName evidence="1">Uncharacterized protein</fullName>
    </submittedName>
</protein>
<evidence type="ECO:0000313" key="2">
    <source>
        <dbReference type="Proteomes" id="UP000245020"/>
    </source>
</evidence>
<dbReference type="RefSeq" id="WP_109189666.1">
    <property type="nucleotide sequence ID" value="NZ_BMYA01000002.1"/>
</dbReference>
<evidence type="ECO:0000313" key="1">
    <source>
        <dbReference type="EMBL" id="PWD81022.1"/>
    </source>
</evidence>
<dbReference type="EMBL" id="QEWQ01000004">
    <property type="protein sequence ID" value="PWD81022.1"/>
    <property type="molecule type" value="Genomic_DNA"/>
</dbReference>
<dbReference type="AlphaFoldDB" id="A0A2U2AED2"/>
<reference evidence="2" key="1">
    <citation type="submission" date="2018-05" db="EMBL/GenBank/DDBJ databases">
        <title>Ignatzschineria dubaiensis sp. nov., isolated from necrotic foot tissues of dromedaries (Camelus dromedarius) and associated maggots in Dubai, United Arab Emirates.</title>
        <authorList>
            <person name="Tsang C.C."/>
            <person name="Tang J.Y.M."/>
            <person name="Fong J.Y.H."/>
            <person name="Kinne J."/>
            <person name="Lee H.H."/>
            <person name="Joseph M."/>
            <person name="Jose S."/>
            <person name="Schuster R.K."/>
            <person name="Tang Y."/>
            <person name="Sivakumar S."/>
            <person name="Chen J.H.K."/>
            <person name="Teng J.L.L."/>
            <person name="Lau S.K.P."/>
            <person name="Wernery U."/>
            <person name="Woo P.C.Y."/>
        </authorList>
    </citation>
    <scope>NUCLEOTIDE SEQUENCE [LARGE SCALE GENOMIC DNA]</scope>
    <source>
        <strain evidence="2">KCTC 22644</strain>
    </source>
</reference>
<keyword evidence="2" id="KW-1185">Reference proteome</keyword>
<name>A0A2U2AED2_9GAMM</name>
<dbReference type="Proteomes" id="UP000245020">
    <property type="component" value="Unassembled WGS sequence"/>
</dbReference>
<comment type="caution">
    <text evidence="1">The sequence shown here is derived from an EMBL/GenBank/DDBJ whole genome shotgun (WGS) entry which is preliminary data.</text>
</comment>
<sequence>MKQPIDKNGNAVSVGNCLMRDQQWDTIIRIDDNTEQVWYKNGGFNWFEEIKYFIQRNSNAC</sequence>
<gene>
    <name evidence="1" type="ORF">DC083_07955</name>
</gene>
<proteinExistence type="predicted"/>